<evidence type="ECO:0000256" key="5">
    <source>
        <dbReference type="ARBA" id="ARBA00023180"/>
    </source>
</evidence>
<dbReference type="SMART" id="SM00159">
    <property type="entry name" value="PTX"/>
    <property type="match status" value="1"/>
</dbReference>
<organism evidence="8 9">
    <name type="scientific">candidate division WS6 bacterium OLB21</name>
    <dbReference type="NCBI Taxonomy" id="1617427"/>
    <lineage>
        <taxon>Bacteria</taxon>
        <taxon>Candidatus Dojkabacteria</taxon>
    </lineage>
</organism>
<dbReference type="InterPro" id="IPR001759">
    <property type="entry name" value="PTX_dom"/>
</dbReference>
<keyword evidence="3" id="KW-0106">Calcium</keyword>
<keyword evidence="6" id="KW-1133">Transmembrane helix</keyword>
<evidence type="ECO:0000313" key="8">
    <source>
        <dbReference type="EMBL" id="KXK09699.1"/>
    </source>
</evidence>
<dbReference type="InterPro" id="IPR051360">
    <property type="entry name" value="Neuronal_Pentraxin_Related"/>
</dbReference>
<evidence type="ECO:0000256" key="1">
    <source>
        <dbReference type="ARBA" id="ARBA00001913"/>
    </source>
</evidence>
<dbReference type="Proteomes" id="UP000070449">
    <property type="component" value="Unassembled WGS sequence"/>
</dbReference>
<evidence type="ECO:0000256" key="4">
    <source>
        <dbReference type="ARBA" id="ARBA00023157"/>
    </source>
</evidence>
<keyword evidence="6" id="KW-0472">Membrane</keyword>
<accession>A0A136KJV8</accession>
<feature type="domain" description="Pentraxin (PTX)" evidence="7">
    <location>
        <begin position="255"/>
        <end position="450"/>
    </location>
</feature>
<dbReference type="PANTHER" id="PTHR19277">
    <property type="entry name" value="PENTRAXIN"/>
    <property type="match status" value="1"/>
</dbReference>
<dbReference type="SUPFAM" id="SSF49899">
    <property type="entry name" value="Concanavalin A-like lectins/glucanases"/>
    <property type="match status" value="1"/>
</dbReference>
<gene>
    <name evidence="8" type="ORF">UZ20_WS6002000267</name>
</gene>
<evidence type="ECO:0000259" key="7">
    <source>
        <dbReference type="PROSITE" id="PS51828"/>
    </source>
</evidence>
<evidence type="ECO:0000256" key="2">
    <source>
        <dbReference type="ARBA" id="ARBA00022723"/>
    </source>
</evidence>
<dbReference type="AlphaFoldDB" id="A0A136KJV8"/>
<evidence type="ECO:0000256" key="6">
    <source>
        <dbReference type="SAM" id="Phobius"/>
    </source>
</evidence>
<dbReference type="EMBL" id="JYPD01000012">
    <property type="protein sequence ID" value="KXK09699.1"/>
    <property type="molecule type" value="Genomic_DNA"/>
</dbReference>
<keyword evidence="4" id="KW-1015">Disulfide bond</keyword>
<name>A0A136KJV8_9BACT</name>
<dbReference type="GO" id="GO:0046872">
    <property type="term" value="F:metal ion binding"/>
    <property type="evidence" value="ECO:0007669"/>
    <property type="project" value="UniProtKB-KW"/>
</dbReference>
<evidence type="ECO:0000256" key="3">
    <source>
        <dbReference type="ARBA" id="ARBA00022837"/>
    </source>
</evidence>
<dbReference type="PANTHER" id="PTHR19277:SF125">
    <property type="entry name" value="B6"/>
    <property type="match status" value="1"/>
</dbReference>
<keyword evidence="5" id="KW-0325">Glycoprotein</keyword>
<reference evidence="8 9" key="1">
    <citation type="submission" date="2015-02" db="EMBL/GenBank/DDBJ databases">
        <title>Improved understanding of the partial-nitritation anammox process through 23 genomes representing the majority of the microbial community.</title>
        <authorList>
            <person name="Speth D.R."/>
            <person name="In T Zandt M."/>
            <person name="Guerrero Cruz S."/>
            <person name="Jetten M.S."/>
            <person name="Dutilh B.E."/>
        </authorList>
    </citation>
    <scope>NUCLEOTIDE SEQUENCE [LARGE SCALE GENOMIC DNA]</scope>
    <source>
        <strain evidence="8">OLB21</strain>
    </source>
</reference>
<dbReference type="Pfam" id="PF00354">
    <property type="entry name" value="Pentaxin"/>
    <property type="match status" value="1"/>
</dbReference>
<dbReference type="InterPro" id="IPR013320">
    <property type="entry name" value="ConA-like_dom_sf"/>
</dbReference>
<sequence length="700" mass="79306">MKKLSKYLHHLTAEDYKHIKRLRHASFLQIFLHFFNWIFSRPSKGIEVVKNDVYVFSYHPKLKKARLLLTGYSLLAILIAIFVVVAMLSIKYEPLNRQLWDFSDPAEYIFNQSEIGFEKGKAITLPIKQTLSSNRDFTEGLYEDTRYDSGLSVLKLTDKGMLYGSGFYTSQIIDSTKSGASWQQVNILTDVPIAKPLPDNAGFDQDFFQANMNMLGNVLLLHSDTIREESGLSKVLDASGSNNDAQNIGVTIADGIFSNSLYFDGNNDYLQIYPFLSFPEEEITTMFWIKSKQRDQAIVSYASTVNRNDWVIFDPADILVYVNGFGIRTGVSVNDGEWHHVAVTWKSSTGTVTVYKDGYFASRKTLAQGGKFGSFGSLVIGEEQDEIGGAFNPEQTYEGYLDEIAVFNRVLNAIEINDSFRRGAYGLKLQIRACEESVCENPFTGPDGEDSYYIPSYAEANRYIVTTDKQGRYFQFRLELNTIEPGSSPGILSIDIEPQYFRSDSPSIQNKVGIKYNVLNEIEAHGDAVMQISNDNKVWYYYDSGQWKPAKDKGNSSSISEVSDNLDSFNQQVGAGEFFFKMFLAPNSDKPSEIDSLQIIFDRGDDQNVITDTTEYLNIRNGFVQNLLVLMVGWIFVVFIALFHYFHLHYSQMLLPVSSMQKPEVKKSDSVGFFFDPRFGQMIEACSVIVIIFVVLIILF</sequence>
<dbReference type="PRINTS" id="PR00895">
    <property type="entry name" value="PENTAXIN"/>
</dbReference>
<comment type="cofactor">
    <cofactor evidence="1">
        <name>Ca(2+)</name>
        <dbReference type="ChEBI" id="CHEBI:29108"/>
    </cofactor>
</comment>
<protein>
    <submittedName>
        <fullName evidence="8">Pentaxin family protein</fullName>
    </submittedName>
</protein>
<dbReference type="STRING" id="1617427.UZ20_WS6002000267"/>
<dbReference type="PROSITE" id="PS51828">
    <property type="entry name" value="PTX_2"/>
    <property type="match status" value="1"/>
</dbReference>
<comment type="caution">
    <text evidence="8">The sequence shown here is derived from an EMBL/GenBank/DDBJ whole genome shotgun (WGS) entry which is preliminary data.</text>
</comment>
<dbReference type="Gene3D" id="2.60.120.200">
    <property type="match status" value="1"/>
</dbReference>
<feature type="transmembrane region" description="Helical" evidence="6">
    <location>
        <begin position="627"/>
        <end position="646"/>
    </location>
</feature>
<evidence type="ECO:0000313" key="9">
    <source>
        <dbReference type="Proteomes" id="UP000070449"/>
    </source>
</evidence>
<feature type="transmembrane region" description="Helical" evidence="6">
    <location>
        <begin position="679"/>
        <end position="699"/>
    </location>
</feature>
<proteinExistence type="predicted"/>
<feature type="transmembrane region" description="Helical" evidence="6">
    <location>
        <begin position="67"/>
        <end position="90"/>
    </location>
</feature>
<keyword evidence="2" id="KW-0479">Metal-binding</keyword>
<keyword evidence="6" id="KW-0812">Transmembrane</keyword>